<feature type="domain" description="Sushi" evidence="7">
    <location>
        <begin position="1"/>
        <end position="34"/>
    </location>
</feature>
<feature type="non-terminal residue" evidence="8">
    <location>
        <position position="1"/>
    </location>
</feature>
<dbReference type="Gene3D" id="2.10.70.10">
    <property type="entry name" value="Complement Module, domain 1"/>
    <property type="match status" value="2"/>
</dbReference>
<evidence type="ECO:0000256" key="5">
    <source>
        <dbReference type="ARBA" id="ARBA00023180"/>
    </source>
</evidence>
<keyword evidence="4 6" id="KW-1015">Disulfide bond</keyword>
<evidence type="ECO:0000259" key="7">
    <source>
        <dbReference type="PROSITE" id="PS50923"/>
    </source>
</evidence>
<dbReference type="CDD" id="cd00033">
    <property type="entry name" value="CCP"/>
    <property type="match status" value="2"/>
</dbReference>
<protein>
    <recommendedName>
        <fullName evidence="7">Sushi domain-containing protein</fullName>
    </recommendedName>
</protein>
<name>A0A0B6XVX7_9EUPU</name>
<proteinExistence type="predicted"/>
<dbReference type="SUPFAM" id="SSF57535">
    <property type="entry name" value="Complement control module/SCR domain"/>
    <property type="match status" value="2"/>
</dbReference>
<reference evidence="8" key="1">
    <citation type="submission" date="2014-12" db="EMBL/GenBank/DDBJ databases">
        <title>Insight into the proteome of Arion vulgaris.</title>
        <authorList>
            <person name="Aradska J."/>
            <person name="Bulat T."/>
            <person name="Smidak R."/>
            <person name="Sarate P."/>
            <person name="Gangsoo J."/>
            <person name="Sialana F."/>
            <person name="Bilban M."/>
            <person name="Lubec G."/>
        </authorList>
    </citation>
    <scope>NUCLEOTIDE SEQUENCE</scope>
    <source>
        <tissue evidence="8">Skin</tissue>
    </source>
</reference>
<evidence type="ECO:0000256" key="3">
    <source>
        <dbReference type="ARBA" id="ARBA00022737"/>
    </source>
</evidence>
<dbReference type="PANTHER" id="PTHR46393">
    <property type="entry name" value="SUSHI DOMAIN-CONTAINING PROTEIN"/>
    <property type="match status" value="1"/>
</dbReference>
<dbReference type="SMART" id="SM00032">
    <property type="entry name" value="CCP"/>
    <property type="match status" value="1"/>
</dbReference>
<organism evidence="8">
    <name type="scientific">Arion vulgaris</name>
    <dbReference type="NCBI Taxonomy" id="1028688"/>
    <lineage>
        <taxon>Eukaryota</taxon>
        <taxon>Metazoa</taxon>
        <taxon>Spiralia</taxon>
        <taxon>Lophotrochozoa</taxon>
        <taxon>Mollusca</taxon>
        <taxon>Gastropoda</taxon>
        <taxon>Heterobranchia</taxon>
        <taxon>Euthyneura</taxon>
        <taxon>Panpulmonata</taxon>
        <taxon>Eupulmonata</taxon>
        <taxon>Stylommatophora</taxon>
        <taxon>Helicina</taxon>
        <taxon>Arionoidea</taxon>
        <taxon>Arionidae</taxon>
        <taxon>Arion</taxon>
    </lineage>
</organism>
<feature type="disulfide bond" evidence="6">
    <location>
        <begin position="64"/>
        <end position="91"/>
    </location>
</feature>
<dbReference type="PANTHER" id="PTHR46393:SF7">
    <property type="entry name" value="COMPLEMENT C2"/>
    <property type="match status" value="1"/>
</dbReference>
<dbReference type="PROSITE" id="PS50923">
    <property type="entry name" value="SUSHI"/>
    <property type="match status" value="2"/>
</dbReference>
<feature type="non-terminal residue" evidence="8">
    <location>
        <position position="109"/>
    </location>
</feature>
<evidence type="ECO:0000256" key="2">
    <source>
        <dbReference type="ARBA" id="ARBA00022729"/>
    </source>
</evidence>
<keyword evidence="5" id="KW-0325">Glycoprotein</keyword>
<evidence type="ECO:0000256" key="4">
    <source>
        <dbReference type="ARBA" id="ARBA00023157"/>
    </source>
</evidence>
<evidence type="ECO:0000313" key="8">
    <source>
        <dbReference type="EMBL" id="CEK48059.1"/>
    </source>
</evidence>
<dbReference type="AlphaFoldDB" id="A0A0B6XVX7"/>
<dbReference type="Pfam" id="PF00084">
    <property type="entry name" value="Sushi"/>
    <property type="match status" value="2"/>
</dbReference>
<dbReference type="InterPro" id="IPR000436">
    <property type="entry name" value="Sushi_SCR_CCP_dom"/>
</dbReference>
<evidence type="ECO:0000256" key="6">
    <source>
        <dbReference type="PROSITE-ProRule" id="PRU00302"/>
    </source>
</evidence>
<feature type="domain" description="Sushi" evidence="7">
    <location>
        <begin position="35"/>
        <end position="93"/>
    </location>
</feature>
<accession>A0A0B6XVX7</accession>
<keyword evidence="3" id="KW-0677">Repeat</keyword>
<dbReference type="EMBL" id="HACG01001194">
    <property type="protein sequence ID" value="CEK48059.1"/>
    <property type="molecule type" value="Transcribed_RNA"/>
</dbReference>
<gene>
    <name evidence="8" type="primary">ORF2999</name>
</gene>
<keyword evidence="1 6" id="KW-0768">Sushi</keyword>
<sequence length="109" mass="11783">IEFVCNEGYNLVGVNSLLCRSDGLWEDSFPSCQRIFCSELPPTIINGKVTVPTLTVRSIAEYTCSTGFHLIGDPIRECLSTGLWSGKEPLCADVSCIPPPSITNAVMEG</sequence>
<dbReference type="InterPro" id="IPR035976">
    <property type="entry name" value="Sushi/SCR/CCP_sf"/>
</dbReference>
<feature type="disulfide bond" evidence="6">
    <location>
        <begin position="5"/>
        <end position="32"/>
    </location>
</feature>
<keyword evidence="2" id="KW-0732">Signal</keyword>
<evidence type="ECO:0000256" key="1">
    <source>
        <dbReference type="ARBA" id="ARBA00022659"/>
    </source>
</evidence>
<comment type="caution">
    <text evidence="6">Lacks conserved residue(s) required for the propagation of feature annotation.</text>
</comment>